<dbReference type="GO" id="GO:0009507">
    <property type="term" value="C:chloroplast"/>
    <property type="evidence" value="ECO:0007669"/>
    <property type="project" value="UniProtKB-SubCell"/>
</dbReference>
<keyword evidence="6" id="KW-0934">Plastid</keyword>
<gene>
    <name evidence="9" type="ORF">CDEB00056_LOCUS10846</name>
</gene>
<feature type="binding site" description="axial binding residue" evidence="8">
    <location>
        <position position="147"/>
    </location>
    <ligand>
        <name>chlorophyll b</name>
        <dbReference type="ChEBI" id="CHEBI:61721"/>
        <label>1</label>
    </ligand>
    <ligandPart>
        <name>Mg</name>
        <dbReference type="ChEBI" id="CHEBI:25107"/>
    </ligandPart>
</feature>
<dbReference type="InterPro" id="IPR022796">
    <property type="entry name" value="Chloroa_b-bind"/>
</dbReference>
<organism evidence="9">
    <name type="scientific">Chaetoceros debilis</name>
    <dbReference type="NCBI Taxonomy" id="122233"/>
    <lineage>
        <taxon>Eukaryota</taxon>
        <taxon>Sar</taxon>
        <taxon>Stramenopiles</taxon>
        <taxon>Ochrophyta</taxon>
        <taxon>Bacillariophyta</taxon>
        <taxon>Coscinodiscophyceae</taxon>
        <taxon>Chaetocerotophycidae</taxon>
        <taxon>Chaetocerotales</taxon>
        <taxon>Chaetocerotaceae</taxon>
        <taxon>Chaetoceros</taxon>
    </lineage>
</organism>
<sequence length="225" mass="24344">MKSTICATLIGSAAAFAPSGLNAKVSTQLMAEKEKEMSKALPFAPVPKMLDGSMAGDVGFDPFGFAGDDKESLSNMREAEIKHGRLAMLAVAGWPVAELWDKKIAAALGLQDSLTSTGASPSLLNGGLDKIEPEYWVMVIALAGLFENESRATKEEKAKDYIEGDCGFDPLNFFPENKADQLVMQTKEIKHGRIAMMAILGFAVQEALYRTPVVAETPFFFQPIF</sequence>
<dbReference type="AlphaFoldDB" id="A0A7S3V9U1"/>
<feature type="binding site" description="axial binding residue" evidence="8">
    <location>
        <position position="85"/>
    </location>
    <ligand>
        <name>chlorophyll b</name>
        <dbReference type="ChEBI" id="CHEBI:61721"/>
        <label>1</label>
    </ligand>
    <ligandPart>
        <name>Mg</name>
        <dbReference type="ChEBI" id="CHEBI:25107"/>
    </ligandPart>
</feature>
<dbReference type="GO" id="GO:0009765">
    <property type="term" value="P:photosynthesis, light harvesting"/>
    <property type="evidence" value="ECO:0007669"/>
    <property type="project" value="InterPro"/>
</dbReference>
<comment type="subcellular location">
    <subcellularLocation>
        <location evidence="2">Plastid</location>
        <location evidence="2">Chloroplast</location>
    </subcellularLocation>
</comment>
<dbReference type="InterPro" id="IPR001344">
    <property type="entry name" value="Chloro_AB-bd_pln"/>
</dbReference>
<evidence type="ECO:0000256" key="6">
    <source>
        <dbReference type="ARBA" id="ARBA00022640"/>
    </source>
</evidence>
<evidence type="ECO:0000256" key="4">
    <source>
        <dbReference type="ARBA" id="ARBA00022528"/>
    </source>
</evidence>
<evidence type="ECO:0000256" key="1">
    <source>
        <dbReference type="ARBA" id="ARBA00004022"/>
    </source>
</evidence>
<feature type="binding site" evidence="8">
    <location>
        <position position="187"/>
    </location>
    <ligand>
        <name>chlorophyll a</name>
        <dbReference type="ChEBI" id="CHEBI:58416"/>
        <label>1</label>
    </ligand>
</feature>
<keyword evidence="4" id="KW-0150">Chloroplast</keyword>
<dbReference type="GO" id="GO:0016168">
    <property type="term" value="F:chlorophyll binding"/>
    <property type="evidence" value="ECO:0007669"/>
    <property type="project" value="UniProtKB-KW"/>
</dbReference>
<name>A0A7S3V9U1_9STRA</name>
<dbReference type="SUPFAM" id="SSF103511">
    <property type="entry name" value="Chlorophyll a-b binding protein"/>
    <property type="match status" value="1"/>
</dbReference>
<comment type="function">
    <text evidence="1">The light-harvesting complex (LHC) functions as a light receptor, it captures and delivers excitation energy to photosystems with which it is closely associated. Energy is transferred from the carotenoid and chlorophyll C (or B) to chlorophyll A and the photosynthetic reaction centers where it is used to synthesize ATP and reducing power.</text>
</comment>
<accession>A0A7S3V9U1</accession>
<keyword evidence="8" id="KW-0148">Chlorophyll</keyword>
<dbReference type="Gene3D" id="1.10.3460.10">
    <property type="entry name" value="Chlorophyll a/b binding protein domain"/>
    <property type="match status" value="1"/>
</dbReference>
<feature type="binding site" evidence="8">
    <location>
        <position position="205"/>
    </location>
    <ligand>
        <name>chlorophyll a</name>
        <dbReference type="ChEBI" id="CHEBI:58416"/>
        <label>1</label>
    </ligand>
</feature>
<feature type="binding site" evidence="8">
    <location>
        <position position="193"/>
    </location>
    <ligand>
        <name>chlorophyll a</name>
        <dbReference type="ChEBI" id="CHEBI:58416"/>
        <label>1</label>
    </ligand>
</feature>
<feature type="binding site" evidence="8">
    <location>
        <position position="188"/>
    </location>
    <ligand>
        <name>chlorophyll a</name>
        <dbReference type="ChEBI" id="CHEBI:58416"/>
        <label>1</label>
    </ligand>
</feature>
<dbReference type="Pfam" id="PF00504">
    <property type="entry name" value="Chloroa_b-bind"/>
    <property type="match status" value="1"/>
</dbReference>
<evidence type="ECO:0000256" key="2">
    <source>
        <dbReference type="ARBA" id="ARBA00004229"/>
    </source>
</evidence>
<comment type="similarity">
    <text evidence="3">Belongs to the fucoxanthin chlorophyll protein family.</text>
</comment>
<reference evidence="9" key="1">
    <citation type="submission" date="2021-01" db="EMBL/GenBank/DDBJ databases">
        <authorList>
            <person name="Corre E."/>
            <person name="Pelletier E."/>
            <person name="Niang G."/>
            <person name="Scheremetjew M."/>
            <person name="Finn R."/>
            <person name="Kale V."/>
            <person name="Holt S."/>
            <person name="Cochrane G."/>
            <person name="Meng A."/>
            <person name="Brown T."/>
            <person name="Cohen L."/>
        </authorList>
    </citation>
    <scope>NUCLEOTIDE SEQUENCE</scope>
    <source>
        <strain evidence="9">MM31A-1</strain>
    </source>
</reference>
<proteinExistence type="inferred from homology"/>
<evidence type="ECO:0000256" key="8">
    <source>
        <dbReference type="PIRSR" id="PIRSR601344-1"/>
    </source>
</evidence>
<keyword evidence="8" id="KW-0157">Chromophore</keyword>
<dbReference type="GO" id="GO:0030076">
    <property type="term" value="C:light-harvesting complex"/>
    <property type="evidence" value="ECO:0007669"/>
    <property type="project" value="UniProtKB-KW"/>
</dbReference>
<dbReference type="PANTHER" id="PTHR21649">
    <property type="entry name" value="CHLOROPHYLL A/B BINDING PROTEIN"/>
    <property type="match status" value="1"/>
</dbReference>
<dbReference type="EMBL" id="HBIO01014001">
    <property type="protein sequence ID" value="CAE0465994.1"/>
    <property type="molecule type" value="Transcribed_RNA"/>
</dbReference>
<keyword evidence="7" id="KW-0437">Light-harvesting polypeptide</keyword>
<evidence type="ECO:0000256" key="5">
    <source>
        <dbReference type="ARBA" id="ARBA00022531"/>
    </source>
</evidence>
<dbReference type="GO" id="GO:0016020">
    <property type="term" value="C:membrane"/>
    <property type="evidence" value="ECO:0007669"/>
    <property type="project" value="InterPro"/>
</dbReference>
<evidence type="ECO:0000313" key="9">
    <source>
        <dbReference type="EMBL" id="CAE0465994.1"/>
    </source>
</evidence>
<evidence type="ECO:0000256" key="3">
    <source>
        <dbReference type="ARBA" id="ARBA00005933"/>
    </source>
</evidence>
<feature type="binding site" evidence="8">
    <location>
        <position position="80"/>
    </location>
    <ligand>
        <name>chlorophyll a</name>
        <dbReference type="ChEBI" id="CHEBI:58416"/>
        <label>1</label>
    </ligand>
</feature>
<keyword evidence="5" id="KW-0602">Photosynthesis</keyword>
<evidence type="ECO:0000256" key="7">
    <source>
        <dbReference type="ARBA" id="ARBA00023243"/>
    </source>
</evidence>
<protein>
    <submittedName>
        <fullName evidence="9">Uncharacterized protein</fullName>
    </submittedName>
</protein>
<feature type="binding site" evidence="8">
    <location>
        <position position="83"/>
    </location>
    <ligand>
        <name>chlorophyll a</name>
        <dbReference type="ChEBI" id="CHEBI:58416"/>
        <label>1</label>
    </ligand>
</feature>